<organism evidence="3 4">
    <name type="scientific">Amanita thiersii Skay4041</name>
    <dbReference type="NCBI Taxonomy" id="703135"/>
    <lineage>
        <taxon>Eukaryota</taxon>
        <taxon>Fungi</taxon>
        <taxon>Dikarya</taxon>
        <taxon>Basidiomycota</taxon>
        <taxon>Agaricomycotina</taxon>
        <taxon>Agaricomycetes</taxon>
        <taxon>Agaricomycetidae</taxon>
        <taxon>Agaricales</taxon>
        <taxon>Pluteineae</taxon>
        <taxon>Amanitaceae</taxon>
        <taxon>Amanita</taxon>
    </lineage>
</organism>
<dbReference type="AlphaFoldDB" id="A0A2A9NFG5"/>
<feature type="region of interest" description="Disordered" evidence="1">
    <location>
        <begin position="363"/>
        <end position="389"/>
    </location>
</feature>
<feature type="compositionally biased region" description="Basic and acidic residues" evidence="1">
    <location>
        <begin position="315"/>
        <end position="324"/>
    </location>
</feature>
<name>A0A2A9NFG5_9AGAR</name>
<dbReference type="InterPro" id="IPR036779">
    <property type="entry name" value="LysM_dom_sf"/>
</dbReference>
<dbReference type="Gene3D" id="3.10.350.10">
    <property type="entry name" value="LysM domain"/>
    <property type="match status" value="1"/>
</dbReference>
<keyword evidence="4" id="KW-1185">Reference proteome</keyword>
<dbReference type="SMART" id="SM00257">
    <property type="entry name" value="LysM"/>
    <property type="match status" value="1"/>
</dbReference>
<sequence length="462" mass="51202">MSANIPILSFNPFARQTDTHFPPVYDSAQIGDIFDTHRPESISNDLSPIASPKYHPLKSAGLAPDTGDAGVTRPHLSRITQESTLDRSSSEQERPIKDVPGDVEEEELDVIVHKVIVFATLAFLQRSVSAKVTPQDSLPGVSLRYGIPLAELRRVNHLWASDSIHLRDVLYIPLEMALRFRPPLFSVGDDEDNNDHLHLAGPSKVEEDDKTDWPTSVIVQRVPVSQLSFFPSAKSTSQLVRDEPISTSSKPVVPPKRSDHQYHARNHASQSSSLTSLLTALPIAASTRDDIVARLSFDSISSSYDDRSQNQSDNEENHELRDVAATRSSSIPSDDPLDQESMNNPHTSKVDYYALHSRKISISPPNAASSKQRHDLTSSSPPSSYIPSSSSFGFIRTSQLEPSPGMQIPKLTNVSPYQMDDRRSNHQRSSTDGQWSRMLSRKAYPPKVHIKVAFGDSENRSS</sequence>
<feature type="compositionally biased region" description="Low complexity" evidence="1">
    <location>
        <begin position="378"/>
        <end position="389"/>
    </location>
</feature>
<feature type="region of interest" description="Disordered" evidence="1">
    <location>
        <begin position="240"/>
        <end position="274"/>
    </location>
</feature>
<feature type="compositionally biased region" description="Basic and acidic residues" evidence="1">
    <location>
        <begin position="84"/>
        <end position="96"/>
    </location>
</feature>
<dbReference type="Proteomes" id="UP000242287">
    <property type="component" value="Unassembled WGS sequence"/>
</dbReference>
<dbReference type="SUPFAM" id="SSF54106">
    <property type="entry name" value="LysM domain"/>
    <property type="match status" value="1"/>
</dbReference>
<feature type="domain" description="LysM" evidence="2">
    <location>
        <begin position="128"/>
        <end position="172"/>
    </location>
</feature>
<feature type="region of interest" description="Disordered" evidence="1">
    <location>
        <begin position="191"/>
        <end position="212"/>
    </location>
</feature>
<gene>
    <name evidence="3" type="ORF">AMATHDRAFT_4611</name>
</gene>
<protein>
    <submittedName>
        <fullName evidence="3">Carbohydrate-binding module family 50 protein</fullName>
    </submittedName>
</protein>
<proteinExistence type="predicted"/>
<feature type="compositionally biased region" description="Polar residues" evidence="1">
    <location>
        <begin position="240"/>
        <end position="250"/>
    </location>
</feature>
<accession>A0A2A9NFG5</accession>
<dbReference type="CDD" id="cd00118">
    <property type="entry name" value="LysM"/>
    <property type="match status" value="1"/>
</dbReference>
<feature type="region of interest" description="Disordered" evidence="1">
    <location>
        <begin position="56"/>
        <end position="96"/>
    </location>
</feature>
<evidence type="ECO:0000313" key="3">
    <source>
        <dbReference type="EMBL" id="PFH49755.1"/>
    </source>
</evidence>
<dbReference type="InterPro" id="IPR018392">
    <property type="entry name" value="LysM"/>
</dbReference>
<feature type="region of interest" description="Disordered" evidence="1">
    <location>
        <begin position="302"/>
        <end position="346"/>
    </location>
</feature>
<dbReference type="EMBL" id="KZ302020">
    <property type="protein sequence ID" value="PFH49755.1"/>
    <property type="molecule type" value="Genomic_DNA"/>
</dbReference>
<dbReference type="Pfam" id="PF01476">
    <property type="entry name" value="LysM"/>
    <property type="match status" value="1"/>
</dbReference>
<evidence type="ECO:0000256" key="1">
    <source>
        <dbReference type="SAM" id="MobiDB-lite"/>
    </source>
</evidence>
<evidence type="ECO:0000313" key="4">
    <source>
        <dbReference type="Proteomes" id="UP000242287"/>
    </source>
</evidence>
<dbReference type="PROSITE" id="PS51782">
    <property type="entry name" value="LYSM"/>
    <property type="match status" value="1"/>
</dbReference>
<feature type="region of interest" description="Disordered" evidence="1">
    <location>
        <begin position="401"/>
        <end position="442"/>
    </location>
</feature>
<reference evidence="3 4" key="1">
    <citation type="submission" date="2014-02" db="EMBL/GenBank/DDBJ databases">
        <title>Transposable element dynamics among asymbiotic and ectomycorrhizal Amanita fungi.</title>
        <authorList>
            <consortium name="DOE Joint Genome Institute"/>
            <person name="Hess J."/>
            <person name="Skrede I."/>
            <person name="Wolfe B."/>
            <person name="LaButti K."/>
            <person name="Ohm R.A."/>
            <person name="Grigoriev I.V."/>
            <person name="Pringle A."/>
        </authorList>
    </citation>
    <scope>NUCLEOTIDE SEQUENCE [LARGE SCALE GENOMIC DNA]</scope>
    <source>
        <strain evidence="3 4">SKay4041</strain>
    </source>
</reference>
<evidence type="ECO:0000259" key="2">
    <source>
        <dbReference type="PROSITE" id="PS51782"/>
    </source>
</evidence>
<dbReference type="OrthoDB" id="2107166at2759"/>
<dbReference type="STRING" id="703135.A0A2A9NFG5"/>